<organism evidence="2 3">
    <name type="scientific">Advenella incenata</name>
    <dbReference type="NCBI Taxonomy" id="267800"/>
    <lineage>
        <taxon>Bacteria</taxon>
        <taxon>Pseudomonadati</taxon>
        <taxon>Pseudomonadota</taxon>
        <taxon>Betaproteobacteria</taxon>
        <taxon>Burkholderiales</taxon>
        <taxon>Alcaligenaceae</taxon>
    </lineage>
</organism>
<dbReference type="CDD" id="cd03139">
    <property type="entry name" value="GATase1_PfpI_2"/>
    <property type="match status" value="1"/>
</dbReference>
<sequence length="233" mass="24997">MAEPDVKPITIVIPLYQGVTQLDFTGPHQFFSRLPDTEVIVASIDAQPVSADGLVFSGLHDLEQVSRCDVLCVPGGVGCAEAMESDEYMACIRRLAQAATYVTSVCTGSLILGAAGLLKGRRAACHWAWRDQLPAFGAIADEGRVVQDGNIITGGGVTAGIDFALTVISELFDERTAQMIQLGLEYAPQPPFDAGRPERAPAVVLDEVTRRMSPSMANRRSRISKAAQRLVPQ</sequence>
<keyword evidence="3" id="KW-1185">Reference proteome</keyword>
<proteinExistence type="predicted"/>
<evidence type="ECO:0000259" key="1">
    <source>
        <dbReference type="Pfam" id="PF01965"/>
    </source>
</evidence>
<dbReference type="OrthoDB" id="9803764at2"/>
<dbReference type="PANTHER" id="PTHR43130">
    <property type="entry name" value="ARAC-FAMILY TRANSCRIPTIONAL REGULATOR"/>
    <property type="match status" value="1"/>
</dbReference>
<dbReference type="PANTHER" id="PTHR43130:SF2">
    <property type="entry name" value="DJ-1_PFPI DOMAIN-CONTAINING PROTEIN"/>
    <property type="match status" value="1"/>
</dbReference>
<dbReference type="EMBL" id="SHKO01000002">
    <property type="protein sequence ID" value="RZT94409.1"/>
    <property type="molecule type" value="Genomic_DNA"/>
</dbReference>
<reference evidence="2 3" key="1">
    <citation type="submission" date="2019-02" db="EMBL/GenBank/DDBJ databases">
        <title>Genomic Encyclopedia of Type Strains, Phase IV (KMG-IV): sequencing the most valuable type-strain genomes for metagenomic binning, comparative biology and taxonomic classification.</title>
        <authorList>
            <person name="Goeker M."/>
        </authorList>
    </citation>
    <scope>NUCLEOTIDE SEQUENCE [LARGE SCALE GENOMIC DNA]</scope>
    <source>
        <strain evidence="2 3">DSM 23814</strain>
    </source>
</reference>
<comment type="caution">
    <text evidence="2">The sequence shown here is derived from an EMBL/GenBank/DDBJ whole genome shotgun (WGS) entry which is preliminary data.</text>
</comment>
<dbReference type="Pfam" id="PF01965">
    <property type="entry name" value="DJ-1_PfpI"/>
    <property type="match status" value="1"/>
</dbReference>
<name>A0A4V2FSI0_9BURK</name>
<dbReference type="SUPFAM" id="SSF52317">
    <property type="entry name" value="Class I glutamine amidotransferase-like"/>
    <property type="match status" value="1"/>
</dbReference>
<feature type="domain" description="DJ-1/PfpI" evidence="1">
    <location>
        <begin position="11"/>
        <end position="169"/>
    </location>
</feature>
<dbReference type="GO" id="GO:0006355">
    <property type="term" value="P:regulation of DNA-templated transcription"/>
    <property type="evidence" value="ECO:0007669"/>
    <property type="project" value="TreeGrafter"/>
</dbReference>
<dbReference type="InterPro" id="IPR052158">
    <property type="entry name" value="INH-QAR"/>
</dbReference>
<evidence type="ECO:0000313" key="2">
    <source>
        <dbReference type="EMBL" id="RZT94409.1"/>
    </source>
</evidence>
<dbReference type="Gene3D" id="3.40.50.880">
    <property type="match status" value="1"/>
</dbReference>
<protein>
    <submittedName>
        <fullName evidence="2">DJ-1/PfpI family protein</fullName>
    </submittedName>
</protein>
<dbReference type="AlphaFoldDB" id="A0A4V2FSI0"/>
<accession>A0A4V2FSI0</accession>
<dbReference type="RefSeq" id="WP_130304299.1">
    <property type="nucleotide sequence ID" value="NZ_SHKO01000002.1"/>
</dbReference>
<dbReference type="InterPro" id="IPR002818">
    <property type="entry name" value="DJ-1/PfpI"/>
</dbReference>
<dbReference type="Proteomes" id="UP000293398">
    <property type="component" value="Unassembled WGS sequence"/>
</dbReference>
<gene>
    <name evidence="2" type="ORF">EV681_2828</name>
</gene>
<evidence type="ECO:0000313" key="3">
    <source>
        <dbReference type="Proteomes" id="UP000293398"/>
    </source>
</evidence>
<dbReference type="InterPro" id="IPR029062">
    <property type="entry name" value="Class_I_gatase-like"/>
</dbReference>